<feature type="compositionally biased region" description="Polar residues" evidence="1">
    <location>
        <begin position="1"/>
        <end position="13"/>
    </location>
</feature>
<evidence type="ECO:0000313" key="2">
    <source>
        <dbReference type="EMBL" id="KRY87929.1"/>
    </source>
</evidence>
<evidence type="ECO:0000256" key="1">
    <source>
        <dbReference type="SAM" id="MobiDB-lite"/>
    </source>
</evidence>
<protein>
    <submittedName>
        <fullName evidence="2">Uncharacterized protein</fullName>
    </submittedName>
</protein>
<name>A0A0V1FPD4_TRIPS</name>
<dbReference type="EMBL" id="JYDT01000048">
    <property type="protein sequence ID" value="KRY87929.1"/>
    <property type="molecule type" value="Genomic_DNA"/>
</dbReference>
<reference evidence="2 3" key="1">
    <citation type="submission" date="2015-01" db="EMBL/GenBank/DDBJ databases">
        <title>Evolution of Trichinella species and genotypes.</title>
        <authorList>
            <person name="Korhonen P.K."/>
            <person name="Edoardo P."/>
            <person name="Giuseppe L.R."/>
            <person name="Gasser R.B."/>
        </authorList>
    </citation>
    <scope>NUCLEOTIDE SEQUENCE [LARGE SCALE GENOMIC DNA]</scope>
    <source>
        <strain evidence="2">ISS470</strain>
    </source>
</reference>
<organism evidence="2 3">
    <name type="scientific">Trichinella pseudospiralis</name>
    <name type="common">Parasitic roundworm</name>
    <dbReference type="NCBI Taxonomy" id="6337"/>
    <lineage>
        <taxon>Eukaryota</taxon>
        <taxon>Metazoa</taxon>
        <taxon>Ecdysozoa</taxon>
        <taxon>Nematoda</taxon>
        <taxon>Enoplea</taxon>
        <taxon>Dorylaimia</taxon>
        <taxon>Trichinellida</taxon>
        <taxon>Trichinellidae</taxon>
        <taxon>Trichinella</taxon>
    </lineage>
</organism>
<proteinExistence type="predicted"/>
<keyword evidence="3" id="KW-1185">Reference proteome</keyword>
<accession>A0A0V1FPD4</accession>
<dbReference type="Proteomes" id="UP000054995">
    <property type="component" value="Unassembled WGS sequence"/>
</dbReference>
<sequence>MPLRQQNDNSGYRPTTTTTVVTKTTDPTNTSLMIILGPTVHLPDLQVPVSLREAQQLLVVGLRLLHLKLYHDQQQNVETWEVGRKRRMFRTRRHRPRRRDPILADGGETILAPLAGSLSRRLAASTGLKETPCGGCG</sequence>
<dbReference type="AlphaFoldDB" id="A0A0V1FPD4"/>
<comment type="caution">
    <text evidence="2">The sequence shown here is derived from an EMBL/GenBank/DDBJ whole genome shotgun (WGS) entry which is preliminary data.</text>
</comment>
<feature type="compositionally biased region" description="Low complexity" evidence="1">
    <location>
        <begin position="14"/>
        <end position="24"/>
    </location>
</feature>
<evidence type="ECO:0000313" key="3">
    <source>
        <dbReference type="Proteomes" id="UP000054995"/>
    </source>
</evidence>
<feature type="region of interest" description="Disordered" evidence="1">
    <location>
        <begin position="1"/>
        <end position="24"/>
    </location>
</feature>
<gene>
    <name evidence="2" type="ORF">T4D_10808</name>
</gene>